<accession>A0A1Q5ZXC8</accession>
<dbReference type="Pfam" id="PF04940">
    <property type="entry name" value="BLUF"/>
    <property type="match status" value="1"/>
</dbReference>
<dbReference type="GO" id="GO:0071949">
    <property type="term" value="F:FAD binding"/>
    <property type="evidence" value="ECO:0007669"/>
    <property type="project" value="InterPro"/>
</dbReference>
<dbReference type="AlphaFoldDB" id="A0A1Q5ZXC8"/>
<dbReference type="InterPro" id="IPR007024">
    <property type="entry name" value="BLUF_domain"/>
</dbReference>
<dbReference type="InterPro" id="IPR036046">
    <property type="entry name" value="Acylphosphatase-like_dom_sf"/>
</dbReference>
<dbReference type="OrthoDB" id="1122028at2"/>
<dbReference type="RefSeq" id="WP_074489090.1">
    <property type="nucleotide sequence ID" value="NZ_FPAM01000017.1"/>
</dbReference>
<evidence type="ECO:0000313" key="3">
    <source>
        <dbReference type="Proteomes" id="UP000186720"/>
    </source>
</evidence>
<dbReference type="SMART" id="SM01034">
    <property type="entry name" value="BLUF"/>
    <property type="match status" value="1"/>
</dbReference>
<keyword evidence="3" id="KW-1185">Reference proteome</keyword>
<gene>
    <name evidence="2" type="ORF">RG47T_1848</name>
</gene>
<comment type="caution">
    <text evidence="2">The sequence shown here is derived from an EMBL/GenBank/DDBJ whole genome shotgun (WGS) entry which is preliminary data.</text>
</comment>
<organism evidence="2 3">
    <name type="scientific">Mucilaginibacter polytrichastri</name>
    <dbReference type="NCBI Taxonomy" id="1302689"/>
    <lineage>
        <taxon>Bacteria</taxon>
        <taxon>Pseudomonadati</taxon>
        <taxon>Bacteroidota</taxon>
        <taxon>Sphingobacteriia</taxon>
        <taxon>Sphingobacteriales</taxon>
        <taxon>Sphingobacteriaceae</taxon>
        <taxon>Mucilaginibacter</taxon>
    </lineage>
</organism>
<proteinExistence type="predicted"/>
<dbReference type="GO" id="GO:0009882">
    <property type="term" value="F:blue light photoreceptor activity"/>
    <property type="evidence" value="ECO:0007669"/>
    <property type="project" value="InterPro"/>
</dbReference>
<dbReference type="EMBL" id="MPPL01000001">
    <property type="protein sequence ID" value="OKS86392.1"/>
    <property type="molecule type" value="Genomic_DNA"/>
</dbReference>
<protein>
    <recommendedName>
        <fullName evidence="1">BLUF domain-containing protein</fullName>
    </recommendedName>
</protein>
<dbReference type="STRING" id="1302689.RG47T_1848"/>
<name>A0A1Q5ZXC8_9SPHI</name>
<dbReference type="SUPFAM" id="SSF54975">
    <property type="entry name" value="Acylphosphatase/BLUF domain-like"/>
    <property type="match status" value="1"/>
</dbReference>
<feature type="domain" description="BLUF" evidence="1">
    <location>
        <begin position="2"/>
        <end position="100"/>
    </location>
</feature>
<reference evidence="2 3" key="1">
    <citation type="submission" date="2016-11" db="EMBL/GenBank/DDBJ databases">
        <title>Whole Genome Sequencing of Mucilaginibacter polytrichastri RG4-7(T) isolated from the moss sample.</title>
        <authorList>
            <person name="Li Y."/>
        </authorList>
    </citation>
    <scope>NUCLEOTIDE SEQUENCE [LARGE SCALE GENOMIC DNA]</scope>
    <source>
        <strain evidence="2 3">RG4-7</strain>
    </source>
</reference>
<evidence type="ECO:0000313" key="2">
    <source>
        <dbReference type="EMBL" id="OKS86392.1"/>
    </source>
</evidence>
<sequence length="153" mass="18062">MLYNLIYISKAAKLMDNDDLKLIINESNQWNERHEITGMLLYIEGQFSKTGGRFIQVLEGSRDEVQIVFNMIKNDARHCNILLMNECELEKRNFSSWLMGFKSITENEFIETVGYFDLDDFSLIKTKSKDFNIPLNYLKSFYEIHTDKNTHNL</sequence>
<dbReference type="Proteomes" id="UP000186720">
    <property type="component" value="Unassembled WGS sequence"/>
</dbReference>
<evidence type="ECO:0000259" key="1">
    <source>
        <dbReference type="PROSITE" id="PS50925"/>
    </source>
</evidence>
<dbReference type="PROSITE" id="PS50925">
    <property type="entry name" value="BLUF"/>
    <property type="match status" value="1"/>
</dbReference>
<dbReference type="Gene3D" id="3.30.70.100">
    <property type="match status" value="1"/>
</dbReference>